<reference evidence="2" key="1">
    <citation type="journal article" date="2021" name="PeerJ">
        <title>Extensive microbial diversity within the chicken gut microbiome revealed by metagenomics and culture.</title>
        <authorList>
            <person name="Gilroy R."/>
            <person name="Ravi A."/>
            <person name="Getino M."/>
            <person name="Pursley I."/>
            <person name="Horton D.L."/>
            <person name="Alikhan N.F."/>
            <person name="Baker D."/>
            <person name="Gharbi K."/>
            <person name="Hall N."/>
            <person name="Watson M."/>
            <person name="Adriaenssens E.M."/>
            <person name="Foster-Nyarko E."/>
            <person name="Jarju S."/>
            <person name="Secka A."/>
            <person name="Antonio M."/>
            <person name="Oren A."/>
            <person name="Chaudhuri R.R."/>
            <person name="La Ragione R."/>
            <person name="Hildebrand F."/>
            <person name="Pallen M.J."/>
        </authorList>
    </citation>
    <scope>NUCLEOTIDE SEQUENCE</scope>
    <source>
        <strain evidence="2">CHK198-12963</strain>
    </source>
</reference>
<reference evidence="2" key="2">
    <citation type="submission" date="2021-04" db="EMBL/GenBank/DDBJ databases">
        <authorList>
            <person name="Gilroy R."/>
        </authorList>
    </citation>
    <scope>NUCLEOTIDE SEQUENCE</scope>
    <source>
        <strain evidence="2">CHK198-12963</strain>
    </source>
</reference>
<dbReference type="InterPro" id="IPR025510">
    <property type="entry name" value="DUF4397"/>
</dbReference>
<proteinExistence type="predicted"/>
<accession>A0A9D2PUK6</accession>
<dbReference type="Proteomes" id="UP000823863">
    <property type="component" value="Unassembled WGS sequence"/>
</dbReference>
<comment type="caution">
    <text evidence="2">The sequence shown here is derived from an EMBL/GenBank/DDBJ whole genome shotgun (WGS) entry which is preliminary data.</text>
</comment>
<sequence length="226" mass="24607">MSDPIREPEYALHPSPQEYIQGSPLSPDQMGFLRFFNGTTAPFPVHISLDHKPFAAALLPGFLTCYDVLEPGKRNISLQDGTDPTILLLQESLLFPQGGCSTVILSDSSRTGLQLFHLRDMSPQCSKNQCCLRVFNGAMENHSLSVAQCGGSLLWEELPFGSASPYRLMEPGTASFYTFLPNGGGPLSSLSFLFQSGHSYTICLRGNTWLPEGIQMAIISDGAVNT</sequence>
<dbReference type="EMBL" id="DWWB01000069">
    <property type="protein sequence ID" value="HJC67439.1"/>
    <property type="molecule type" value="Genomic_DNA"/>
</dbReference>
<evidence type="ECO:0000313" key="2">
    <source>
        <dbReference type="EMBL" id="HJC67439.1"/>
    </source>
</evidence>
<gene>
    <name evidence="2" type="ORF">H9931_12135</name>
</gene>
<organism evidence="2 3">
    <name type="scientific">Candidatus Enterocloster excrementigallinarum</name>
    <dbReference type="NCBI Taxonomy" id="2838558"/>
    <lineage>
        <taxon>Bacteria</taxon>
        <taxon>Bacillati</taxon>
        <taxon>Bacillota</taxon>
        <taxon>Clostridia</taxon>
        <taxon>Lachnospirales</taxon>
        <taxon>Lachnospiraceae</taxon>
        <taxon>Enterocloster</taxon>
    </lineage>
</organism>
<protein>
    <submittedName>
        <fullName evidence="2">DUF4397 domain-containing protein</fullName>
    </submittedName>
</protein>
<evidence type="ECO:0000259" key="1">
    <source>
        <dbReference type="Pfam" id="PF14344"/>
    </source>
</evidence>
<feature type="domain" description="DUF4397" evidence="1">
    <location>
        <begin position="33"/>
        <end position="146"/>
    </location>
</feature>
<dbReference type="Pfam" id="PF14344">
    <property type="entry name" value="DUF4397"/>
    <property type="match status" value="1"/>
</dbReference>
<evidence type="ECO:0000313" key="3">
    <source>
        <dbReference type="Proteomes" id="UP000823863"/>
    </source>
</evidence>
<dbReference type="AlphaFoldDB" id="A0A9D2PUK6"/>
<name>A0A9D2PUK6_9FIRM</name>